<name>A0ABR8T3A0_9BACL</name>
<dbReference type="EMBL" id="JACSQL010000011">
    <property type="protein sequence ID" value="MBD7970254.1"/>
    <property type="molecule type" value="Genomic_DNA"/>
</dbReference>
<protein>
    <submittedName>
        <fullName evidence="1">Aspartyl-phosphate phosphatase Spo0E family protein</fullName>
    </submittedName>
</protein>
<proteinExistence type="predicted"/>
<comment type="caution">
    <text evidence="1">The sequence shown here is derived from an EMBL/GenBank/DDBJ whole genome shotgun (WGS) entry which is preliminary data.</text>
</comment>
<organism evidence="1 2">
    <name type="scientific">Paenibacillus gallinarum</name>
    <dbReference type="NCBI Taxonomy" id="2762232"/>
    <lineage>
        <taxon>Bacteria</taxon>
        <taxon>Bacillati</taxon>
        <taxon>Bacillota</taxon>
        <taxon>Bacilli</taxon>
        <taxon>Bacillales</taxon>
        <taxon>Paenibacillaceae</taxon>
        <taxon>Paenibacillus</taxon>
    </lineage>
</organism>
<dbReference type="SUPFAM" id="SSF140500">
    <property type="entry name" value="BAS1536-like"/>
    <property type="match status" value="1"/>
</dbReference>
<dbReference type="Pfam" id="PF09388">
    <property type="entry name" value="SpoOE-like"/>
    <property type="match status" value="1"/>
</dbReference>
<keyword evidence="2" id="KW-1185">Reference proteome</keyword>
<dbReference type="Proteomes" id="UP000608071">
    <property type="component" value="Unassembled WGS sequence"/>
</dbReference>
<gene>
    <name evidence="1" type="ORF">H9647_19500</name>
</gene>
<dbReference type="InterPro" id="IPR018540">
    <property type="entry name" value="Spo0E-like"/>
</dbReference>
<sequence>MENPSSLEGIQDQIQIIWTDLEALRSLMERIGSELGLLSQEVIEVSQKLDEKINQYILLTKQLKDMKKPTT</sequence>
<accession>A0ABR8T3A0</accession>
<evidence type="ECO:0000313" key="1">
    <source>
        <dbReference type="EMBL" id="MBD7970254.1"/>
    </source>
</evidence>
<dbReference type="InterPro" id="IPR036638">
    <property type="entry name" value="HLH_DNA-bd_sf"/>
</dbReference>
<evidence type="ECO:0000313" key="2">
    <source>
        <dbReference type="Proteomes" id="UP000608071"/>
    </source>
</evidence>
<reference evidence="1 2" key="1">
    <citation type="submission" date="2020-08" db="EMBL/GenBank/DDBJ databases">
        <title>A Genomic Blueprint of the Chicken Gut Microbiome.</title>
        <authorList>
            <person name="Gilroy R."/>
            <person name="Ravi A."/>
            <person name="Getino M."/>
            <person name="Pursley I."/>
            <person name="Horton D.L."/>
            <person name="Alikhan N.-F."/>
            <person name="Baker D."/>
            <person name="Gharbi K."/>
            <person name="Hall N."/>
            <person name="Watson M."/>
            <person name="Adriaenssens E.M."/>
            <person name="Foster-Nyarko E."/>
            <person name="Jarju S."/>
            <person name="Secka A."/>
            <person name="Antonio M."/>
            <person name="Oren A."/>
            <person name="Chaudhuri R."/>
            <person name="La Ragione R.M."/>
            <person name="Hildebrand F."/>
            <person name="Pallen M.J."/>
        </authorList>
    </citation>
    <scope>NUCLEOTIDE SEQUENCE [LARGE SCALE GENOMIC DNA]</scope>
    <source>
        <strain evidence="1 2">Sa2BVA9</strain>
    </source>
</reference>
<dbReference type="RefSeq" id="WP_191803161.1">
    <property type="nucleotide sequence ID" value="NZ_JACSQL010000011.1"/>
</dbReference>
<dbReference type="InterPro" id="IPR037208">
    <property type="entry name" value="Spo0E-like_sf"/>
</dbReference>
<dbReference type="Gene3D" id="4.10.280.10">
    <property type="entry name" value="Helix-loop-helix DNA-binding domain"/>
    <property type="match status" value="1"/>
</dbReference>